<dbReference type="Proteomes" id="UP000038040">
    <property type="component" value="Unplaced"/>
</dbReference>
<organism evidence="2 4">
    <name type="scientific">Dracunculus medinensis</name>
    <name type="common">Guinea worm</name>
    <dbReference type="NCBI Taxonomy" id="318479"/>
    <lineage>
        <taxon>Eukaryota</taxon>
        <taxon>Metazoa</taxon>
        <taxon>Ecdysozoa</taxon>
        <taxon>Nematoda</taxon>
        <taxon>Chromadorea</taxon>
        <taxon>Rhabditida</taxon>
        <taxon>Spirurina</taxon>
        <taxon>Dracunculoidea</taxon>
        <taxon>Dracunculidae</taxon>
        <taxon>Dracunculus</taxon>
    </lineage>
</organism>
<evidence type="ECO:0000313" key="1">
    <source>
        <dbReference type="EMBL" id="VDN60832.1"/>
    </source>
</evidence>
<sequence>MSKVYFTLRLRIRRADKIAHDSIHLGSYTTYINNVITECRLRWLEHILRRPSPKLTHISLVAKPYDGWYQKQEGLVKA</sequence>
<reference evidence="4" key="1">
    <citation type="submission" date="2017-02" db="UniProtKB">
        <authorList>
            <consortium name="WormBaseParasite"/>
        </authorList>
    </citation>
    <scope>IDENTIFICATION</scope>
</reference>
<evidence type="ECO:0000313" key="2">
    <source>
        <dbReference type="Proteomes" id="UP000038040"/>
    </source>
</evidence>
<dbReference type="WBParaSite" id="DME_0000993401-mRNA-1">
    <property type="protein sequence ID" value="DME_0000993401-mRNA-1"/>
    <property type="gene ID" value="DME_0000993401"/>
</dbReference>
<dbReference type="OrthoDB" id="424543at2759"/>
<evidence type="ECO:0000313" key="4">
    <source>
        <dbReference type="WBParaSite" id="DME_0000993401-mRNA-1"/>
    </source>
</evidence>
<reference evidence="1 3" key="2">
    <citation type="submission" date="2018-11" db="EMBL/GenBank/DDBJ databases">
        <authorList>
            <consortium name="Pathogen Informatics"/>
        </authorList>
    </citation>
    <scope>NUCLEOTIDE SEQUENCE [LARGE SCALE GENOMIC DNA]</scope>
</reference>
<gene>
    <name evidence="1" type="ORF">DME_LOCUS10805</name>
</gene>
<name>A0A0N4UPN8_DRAME</name>
<accession>A0A0N4UPN8</accession>
<dbReference type="EMBL" id="UYYG01001250">
    <property type="protein sequence ID" value="VDN60832.1"/>
    <property type="molecule type" value="Genomic_DNA"/>
</dbReference>
<dbReference type="Proteomes" id="UP000274756">
    <property type="component" value="Unassembled WGS sequence"/>
</dbReference>
<evidence type="ECO:0000313" key="3">
    <source>
        <dbReference type="Proteomes" id="UP000274756"/>
    </source>
</evidence>
<protein>
    <submittedName>
        <fullName evidence="4">Transposase</fullName>
    </submittedName>
</protein>
<keyword evidence="3" id="KW-1185">Reference proteome</keyword>
<proteinExistence type="predicted"/>
<dbReference type="AlphaFoldDB" id="A0A0N4UPN8"/>